<dbReference type="PANTHER" id="PTHR12526:SF630">
    <property type="entry name" value="GLYCOSYLTRANSFERASE"/>
    <property type="match status" value="1"/>
</dbReference>
<keyword evidence="4" id="KW-1185">Reference proteome</keyword>
<keyword evidence="3" id="KW-0328">Glycosyltransferase</keyword>
<dbReference type="GO" id="GO:0016757">
    <property type="term" value="F:glycosyltransferase activity"/>
    <property type="evidence" value="ECO:0007669"/>
    <property type="project" value="UniProtKB-KW"/>
</dbReference>
<dbReference type="EC" id="2.4.-.-" evidence="3"/>
<dbReference type="Pfam" id="PF00534">
    <property type="entry name" value="Glycos_transf_1"/>
    <property type="match status" value="1"/>
</dbReference>
<gene>
    <name evidence="3" type="ORF">ACFSL2_10985</name>
</gene>
<dbReference type="EMBL" id="JBHUHF010000001">
    <property type="protein sequence ID" value="MFD2026031.1"/>
    <property type="molecule type" value="Genomic_DNA"/>
</dbReference>
<dbReference type="InterPro" id="IPR001296">
    <property type="entry name" value="Glyco_trans_1"/>
</dbReference>
<proteinExistence type="predicted"/>
<protein>
    <submittedName>
        <fullName evidence="3">Glycosyltransferase</fullName>
        <ecNumber evidence="3">2.4.-.-</ecNumber>
    </submittedName>
</protein>
<accession>A0ABW4V5H5</accession>
<sequence>MNQAPRPGDTDVVLFVRSLGHRIAGGTRAVLARANLYASLGYRTSLVVTGLLDDDGAWARSQDLLHPDVRLLVLWRDGPDAVDRARASETAPITVPRIPDGPGVRRRRRTVDDAVQVRTFVDDALRTIELLDRDTETTRQLVVMREDGSRAAQWMFAHGTLVAVDHLVPGGGTRRREFVVDGRAVWLEAEVAGHVGEGDARLRLREEPVGDYAGAIARWLDTTFASAEHLVVFADGENVWQRSLRLMRHPRLRGVSVLHNSHLAAPYTAAAPTHSGWKGFFSDTTNVDVMVCLTQRQHSDLLARYPGLPLRVLRHAAPRPKVRGVRRDPDSVVFIGRLAPQKQLDHLLRAFVLVRERVPRAHLDVYGTGKDEAALKELAAELGLELGVDVRFHGGTAQALHAFAGSRVAAMSSLHEGLPLTLTEAMSVGTPFVAYDCNYGPAEVIRDGENGFLVPRDDVEALADRLVQVLVDDKLARRLSRGARRVVTSFSARRYKESWRDLLAEVAGRESSSSQTIARS</sequence>
<name>A0ABW4V5H5_9MICO</name>
<dbReference type="Proteomes" id="UP001597338">
    <property type="component" value="Unassembled WGS sequence"/>
</dbReference>
<evidence type="ECO:0000313" key="4">
    <source>
        <dbReference type="Proteomes" id="UP001597338"/>
    </source>
</evidence>
<reference evidence="4" key="1">
    <citation type="journal article" date="2019" name="Int. J. Syst. Evol. Microbiol.">
        <title>The Global Catalogue of Microorganisms (GCM) 10K type strain sequencing project: providing services to taxonomists for standard genome sequencing and annotation.</title>
        <authorList>
            <consortium name="The Broad Institute Genomics Platform"/>
            <consortium name="The Broad Institute Genome Sequencing Center for Infectious Disease"/>
            <person name="Wu L."/>
            <person name="Ma J."/>
        </authorList>
    </citation>
    <scope>NUCLEOTIDE SEQUENCE [LARGE SCALE GENOMIC DNA]</scope>
    <source>
        <strain evidence="4">CCM 7043</strain>
    </source>
</reference>
<evidence type="ECO:0000313" key="3">
    <source>
        <dbReference type="EMBL" id="MFD2026031.1"/>
    </source>
</evidence>
<feature type="domain" description="Glycosyl transferase family 1" evidence="2">
    <location>
        <begin position="325"/>
        <end position="485"/>
    </location>
</feature>
<dbReference type="Gene3D" id="3.40.50.2000">
    <property type="entry name" value="Glycogen Phosphorylase B"/>
    <property type="match status" value="2"/>
</dbReference>
<evidence type="ECO:0000256" key="1">
    <source>
        <dbReference type="ARBA" id="ARBA00022679"/>
    </source>
</evidence>
<organism evidence="3 4">
    <name type="scientific">Promicromonospora aerolata</name>
    <dbReference type="NCBI Taxonomy" id="195749"/>
    <lineage>
        <taxon>Bacteria</taxon>
        <taxon>Bacillati</taxon>
        <taxon>Actinomycetota</taxon>
        <taxon>Actinomycetes</taxon>
        <taxon>Micrococcales</taxon>
        <taxon>Promicromonosporaceae</taxon>
        <taxon>Promicromonospora</taxon>
    </lineage>
</organism>
<keyword evidence="1 3" id="KW-0808">Transferase</keyword>
<comment type="caution">
    <text evidence="3">The sequence shown here is derived from an EMBL/GenBank/DDBJ whole genome shotgun (WGS) entry which is preliminary data.</text>
</comment>
<dbReference type="RefSeq" id="WP_377197898.1">
    <property type="nucleotide sequence ID" value="NZ_JBHUHF010000001.1"/>
</dbReference>
<dbReference type="SUPFAM" id="SSF53756">
    <property type="entry name" value="UDP-Glycosyltransferase/glycogen phosphorylase"/>
    <property type="match status" value="1"/>
</dbReference>
<dbReference type="PANTHER" id="PTHR12526">
    <property type="entry name" value="GLYCOSYLTRANSFERASE"/>
    <property type="match status" value="1"/>
</dbReference>
<evidence type="ECO:0000259" key="2">
    <source>
        <dbReference type="Pfam" id="PF00534"/>
    </source>
</evidence>